<sequence length="191" mass="21453">MVKVLAGAFWNLTLLGLLISAAAIGTADASPLARIHVKFVQPPHVQEYGLKTEGARVISQQSYLSIGRRHSPPNLRTGSPVMGGYYYPRPRTIPRAFAPVEQNDINVSNREYSHQTPDFSNGLDYPDPLLLTGEAALRAVRYIYGRGELFFSDIPHTRAILRNQQERRENGLNGNILRSIRPNSPFYDHRD</sequence>
<keyword evidence="4" id="KW-1185">Reference proteome</keyword>
<dbReference type="AlphaFoldDB" id="A0A7M7LU01"/>
<gene>
    <name evidence="3" type="primary">100118543</name>
</gene>
<evidence type="ECO:0000313" key="4">
    <source>
        <dbReference type="Proteomes" id="UP000002358"/>
    </source>
</evidence>
<keyword evidence="2" id="KW-0732">Signal</keyword>
<protein>
    <submittedName>
        <fullName evidence="3">Uncharacterized protein</fullName>
    </submittedName>
</protein>
<organism evidence="3 4">
    <name type="scientific">Nasonia vitripennis</name>
    <name type="common">Parasitic wasp</name>
    <dbReference type="NCBI Taxonomy" id="7425"/>
    <lineage>
        <taxon>Eukaryota</taxon>
        <taxon>Metazoa</taxon>
        <taxon>Ecdysozoa</taxon>
        <taxon>Arthropoda</taxon>
        <taxon>Hexapoda</taxon>
        <taxon>Insecta</taxon>
        <taxon>Pterygota</taxon>
        <taxon>Neoptera</taxon>
        <taxon>Endopterygota</taxon>
        <taxon>Hymenoptera</taxon>
        <taxon>Apocrita</taxon>
        <taxon>Proctotrupomorpha</taxon>
        <taxon>Chalcidoidea</taxon>
        <taxon>Pteromalidae</taxon>
        <taxon>Pteromalinae</taxon>
        <taxon>Nasonia</taxon>
    </lineage>
</organism>
<proteinExistence type="predicted"/>
<evidence type="ECO:0000313" key="3">
    <source>
        <dbReference type="EnsemblMetazoa" id="XP_008203858"/>
    </source>
</evidence>
<feature type="chain" id="PRO_5029767608" evidence="2">
    <location>
        <begin position="30"/>
        <end position="191"/>
    </location>
</feature>
<dbReference type="Proteomes" id="UP000002358">
    <property type="component" value="Chromosome 3"/>
</dbReference>
<dbReference type="OrthoDB" id="8117927at2759"/>
<evidence type="ECO:0000256" key="1">
    <source>
        <dbReference type="SAM" id="MobiDB-lite"/>
    </source>
</evidence>
<dbReference type="EnsemblMetazoa" id="XM_008205636">
    <property type="protein sequence ID" value="XP_008203858"/>
    <property type="gene ID" value="LOC100118543"/>
</dbReference>
<evidence type="ECO:0000256" key="2">
    <source>
        <dbReference type="SAM" id="SignalP"/>
    </source>
</evidence>
<feature type="signal peptide" evidence="2">
    <location>
        <begin position="1"/>
        <end position="29"/>
    </location>
</feature>
<feature type="region of interest" description="Disordered" evidence="1">
    <location>
        <begin position="172"/>
        <end position="191"/>
    </location>
</feature>
<dbReference type="KEGG" id="nvi:100118543"/>
<accession>A0A7M7LU01</accession>
<name>A0A7M7LU01_NASVI</name>
<reference evidence="3" key="1">
    <citation type="submission" date="2021-01" db="UniProtKB">
        <authorList>
            <consortium name="EnsemblMetazoa"/>
        </authorList>
    </citation>
    <scope>IDENTIFICATION</scope>
</reference>